<evidence type="ECO:0000256" key="1">
    <source>
        <dbReference type="SAM" id="Phobius"/>
    </source>
</evidence>
<name>R7UKW5_CAPTE</name>
<feature type="transmembrane region" description="Helical" evidence="1">
    <location>
        <begin position="210"/>
        <end position="231"/>
    </location>
</feature>
<protein>
    <submittedName>
        <fullName evidence="2 3">Uncharacterized protein</fullName>
    </submittedName>
</protein>
<sequence length="327" mass="37272">MADLGVEVRMHIDMNLTILIGRNFQKVVGLSDPESKKIYNTANLLNRFQSRRLQHFMRIRHEIHKNCTDTIDGFPVDIDRLLVLCLTKALPNTQVTWEEKAECFTCRHKRRPENMLTCCVNHEKIGPLSYKQATLVVAFVSMIFDALILVHELVVEGKNIDDESTNVKVLCSCHLGGFDYRNYVAVALCIVWVVVTCLLLLGLHKRANFLLLPWMVFICMLTPLFMIAIVAGTKVIRRCTEDHIPEACTHEYHIFGTKDATAASLRLTLLITILIFNSASIFVVYKYFMILSDQDKDPSKVFVLLAFAFIVLRGSGYSRKYASTFSD</sequence>
<dbReference type="HOGENOM" id="CLU_850587_0_0_1"/>
<feature type="transmembrane region" description="Helical" evidence="1">
    <location>
        <begin position="133"/>
        <end position="154"/>
    </location>
</feature>
<reference evidence="2 4" key="2">
    <citation type="journal article" date="2013" name="Nature">
        <title>Insights into bilaterian evolution from three spiralian genomes.</title>
        <authorList>
            <person name="Simakov O."/>
            <person name="Marletaz F."/>
            <person name="Cho S.J."/>
            <person name="Edsinger-Gonzales E."/>
            <person name="Havlak P."/>
            <person name="Hellsten U."/>
            <person name="Kuo D.H."/>
            <person name="Larsson T."/>
            <person name="Lv J."/>
            <person name="Arendt D."/>
            <person name="Savage R."/>
            <person name="Osoegawa K."/>
            <person name="de Jong P."/>
            <person name="Grimwood J."/>
            <person name="Chapman J.A."/>
            <person name="Shapiro H."/>
            <person name="Aerts A."/>
            <person name="Otillar R.P."/>
            <person name="Terry A.Y."/>
            <person name="Boore J.L."/>
            <person name="Grigoriev I.V."/>
            <person name="Lindberg D.R."/>
            <person name="Seaver E.C."/>
            <person name="Weisblat D.A."/>
            <person name="Putnam N.H."/>
            <person name="Rokhsar D.S."/>
        </authorList>
    </citation>
    <scope>NUCLEOTIDE SEQUENCE</scope>
    <source>
        <strain evidence="2 4">I ESC-2004</strain>
    </source>
</reference>
<keyword evidence="1" id="KW-0812">Transmembrane</keyword>
<reference evidence="3" key="3">
    <citation type="submission" date="2015-06" db="UniProtKB">
        <authorList>
            <consortium name="EnsemblMetazoa"/>
        </authorList>
    </citation>
    <scope>IDENTIFICATION</scope>
</reference>
<organism evidence="2">
    <name type="scientific">Capitella teleta</name>
    <name type="common">Polychaete worm</name>
    <dbReference type="NCBI Taxonomy" id="283909"/>
    <lineage>
        <taxon>Eukaryota</taxon>
        <taxon>Metazoa</taxon>
        <taxon>Spiralia</taxon>
        <taxon>Lophotrochozoa</taxon>
        <taxon>Annelida</taxon>
        <taxon>Polychaeta</taxon>
        <taxon>Sedentaria</taxon>
        <taxon>Scolecida</taxon>
        <taxon>Capitellidae</taxon>
        <taxon>Capitella</taxon>
    </lineage>
</organism>
<feature type="transmembrane region" description="Helical" evidence="1">
    <location>
        <begin position="301"/>
        <end position="318"/>
    </location>
</feature>
<gene>
    <name evidence="2" type="ORF">CAPTEDRAFT_216300</name>
</gene>
<keyword evidence="4" id="KW-1185">Reference proteome</keyword>
<evidence type="ECO:0000313" key="3">
    <source>
        <dbReference type="EnsemblMetazoa" id="CapteP216300"/>
    </source>
</evidence>
<proteinExistence type="predicted"/>
<evidence type="ECO:0000313" key="2">
    <source>
        <dbReference type="EMBL" id="ELU03902.1"/>
    </source>
</evidence>
<reference evidence="4" key="1">
    <citation type="submission" date="2012-12" db="EMBL/GenBank/DDBJ databases">
        <authorList>
            <person name="Hellsten U."/>
            <person name="Grimwood J."/>
            <person name="Chapman J.A."/>
            <person name="Shapiro H."/>
            <person name="Aerts A."/>
            <person name="Otillar R.P."/>
            <person name="Terry A.Y."/>
            <person name="Boore J.L."/>
            <person name="Simakov O."/>
            <person name="Marletaz F."/>
            <person name="Cho S.-J."/>
            <person name="Edsinger-Gonzales E."/>
            <person name="Havlak P."/>
            <person name="Kuo D.-H."/>
            <person name="Larsson T."/>
            <person name="Lv J."/>
            <person name="Arendt D."/>
            <person name="Savage R."/>
            <person name="Osoegawa K."/>
            <person name="de Jong P."/>
            <person name="Lindberg D.R."/>
            <person name="Seaver E.C."/>
            <person name="Weisblat D.A."/>
            <person name="Putnam N.H."/>
            <person name="Grigoriev I.V."/>
            <person name="Rokhsar D.S."/>
        </authorList>
    </citation>
    <scope>NUCLEOTIDE SEQUENCE</scope>
    <source>
        <strain evidence="4">I ESC-2004</strain>
    </source>
</reference>
<keyword evidence="1" id="KW-0472">Membrane</keyword>
<feature type="transmembrane region" description="Helical" evidence="1">
    <location>
        <begin position="183"/>
        <end position="203"/>
    </location>
</feature>
<dbReference type="AlphaFoldDB" id="R7UKW5"/>
<feature type="transmembrane region" description="Helical" evidence="1">
    <location>
        <begin position="267"/>
        <end position="289"/>
    </location>
</feature>
<dbReference type="EnsemblMetazoa" id="CapteT216300">
    <property type="protein sequence ID" value="CapteP216300"/>
    <property type="gene ID" value="CapteG216300"/>
</dbReference>
<dbReference type="Proteomes" id="UP000014760">
    <property type="component" value="Unassembled WGS sequence"/>
</dbReference>
<accession>R7UKW5</accession>
<dbReference type="EMBL" id="KB302777">
    <property type="protein sequence ID" value="ELU03902.1"/>
    <property type="molecule type" value="Genomic_DNA"/>
</dbReference>
<keyword evidence="1" id="KW-1133">Transmembrane helix</keyword>
<evidence type="ECO:0000313" key="4">
    <source>
        <dbReference type="Proteomes" id="UP000014760"/>
    </source>
</evidence>
<dbReference type="EMBL" id="AMQN01008311">
    <property type="status" value="NOT_ANNOTATED_CDS"/>
    <property type="molecule type" value="Genomic_DNA"/>
</dbReference>